<name>A0A4S8NZ36_9HYPH</name>
<dbReference type="SUPFAM" id="SSF53850">
    <property type="entry name" value="Periplasmic binding protein-like II"/>
    <property type="match status" value="1"/>
</dbReference>
<comment type="caution">
    <text evidence="6">The sequence shown here is derived from an EMBL/GenBank/DDBJ whole genome shotgun (WGS) entry which is preliminary data.</text>
</comment>
<dbReference type="GO" id="GO:0005829">
    <property type="term" value="C:cytosol"/>
    <property type="evidence" value="ECO:0007669"/>
    <property type="project" value="TreeGrafter"/>
</dbReference>
<evidence type="ECO:0000313" key="6">
    <source>
        <dbReference type="EMBL" id="THV22181.1"/>
    </source>
</evidence>
<evidence type="ECO:0000256" key="2">
    <source>
        <dbReference type="ARBA" id="ARBA00023015"/>
    </source>
</evidence>
<dbReference type="Pfam" id="PF03466">
    <property type="entry name" value="LysR_substrate"/>
    <property type="match status" value="1"/>
</dbReference>
<dbReference type="InterPro" id="IPR005119">
    <property type="entry name" value="LysR_subst-bd"/>
</dbReference>
<proteinExistence type="inferred from homology"/>
<protein>
    <submittedName>
        <fullName evidence="6">LysR family transcriptional regulator</fullName>
    </submittedName>
</protein>
<dbReference type="Proteomes" id="UP000308828">
    <property type="component" value="Unassembled WGS sequence"/>
</dbReference>
<evidence type="ECO:0000256" key="4">
    <source>
        <dbReference type="ARBA" id="ARBA00023163"/>
    </source>
</evidence>
<keyword evidence="3" id="KW-0238">DNA-binding</keyword>
<dbReference type="GO" id="GO:0003677">
    <property type="term" value="F:DNA binding"/>
    <property type="evidence" value="ECO:0007669"/>
    <property type="project" value="UniProtKB-KW"/>
</dbReference>
<accession>A0A4S8NZ36</accession>
<dbReference type="PANTHER" id="PTHR30419">
    <property type="entry name" value="HTH-TYPE TRANSCRIPTIONAL REGULATOR YBHD"/>
    <property type="match status" value="1"/>
</dbReference>
<dbReference type="Gene3D" id="1.10.10.10">
    <property type="entry name" value="Winged helix-like DNA-binding domain superfamily/Winged helix DNA-binding domain"/>
    <property type="match status" value="1"/>
</dbReference>
<keyword evidence="4" id="KW-0804">Transcription</keyword>
<dbReference type="PANTHER" id="PTHR30419:SF8">
    <property type="entry name" value="NITROGEN ASSIMILATION TRANSCRIPTIONAL ACTIVATOR-RELATED"/>
    <property type="match status" value="1"/>
</dbReference>
<dbReference type="SUPFAM" id="SSF46785">
    <property type="entry name" value="Winged helix' DNA-binding domain"/>
    <property type="match status" value="1"/>
</dbReference>
<keyword evidence="7" id="KW-1185">Reference proteome</keyword>
<dbReference type="EMBL" id="STGV01000004">
    <property type="protein sequence ID" value="THV22181.1"/>
    <property type="molecule type" value="Genomic_DNA"/>
</dbReference>
<dbReference type="GO" id="GO:0003700">
    <property type="term" value="F:DNA-binding transcription factor activity"/>
    <property type="evidence" value="ECO:0007669"/>
    <property type="project" value="InterPro"/>
</dbReference>
<dbReference type="PROSITE" id="PS50931">
    <property type="entry name" value="HTH_LYSR"/>
    <property type="match status" value="1"/>
</dbReference>
<dbReference type="OrthoDB" id="7809623at2"/>
<evidence type="ECO:0000313" key="7">
    <source>
        <dbReference type="Proteomes" id="UP000308828"/>
    </source>
</evidence>
<reference evidence="6 7" key="1">
    <citation type="submission" date="2019-04" db="EMBL/GenBank/DDBJ databases">
        <title>Genome sequence of strain shin9-1.</title>
        <authorList>
            <person name="Gao J."/>
            <person name="Sun J."/>
        </authorList>
    </citation>
    <scope>NUCLEOTIDE SEQUENCE [LARGE SCALE GENOMIC DNA]</scope>
    <source>
        <strain evidence="7">shin9-1</strain>
    </source>
</reference>
<dbReference type="Gene3D" id="3.40.190.290">
    <property type="match status" value="1"/>
</dbReference>
<evidence type="ECO:0000256" key="1">
    <source>
        <dbReference type="ARBA" id="ARBA00009437"/>
    </source>
</evidence>
<dbReference type="PRINTS" id="PR00039">
    <property type="entry name" value="HTHLYSR"/>
</dbReference>
<sequence>MAETLINRLQSKHFALVASIAELGQLSLAAQALALTQPAASRMLSEIERFVGSAIFTRTPKGMEPTTIGSALARRAQNVLEEIREASREVEAIRRGLTGKVRLGAVTGGAVGYVVPAIKAMKARSAEVEIHVDVASSAELIRNLLSGHYEFILGRVPPGIDARQFHIEGSAMEEMEIVVHRTHPLASMDSLCLSDMAHFPWIMQEPGTPLRQAVEANFIDEGAPLPRNIVNTTSLLVMIAMLASSNAIAPMSREVSDLLCRQTSVGDLRTLKVETPIIVAPYHVISVLGKHLSPMALHLRDLLLADLEARGR</sequence>
<gene>
    <name evidence="6" type="ORF">FAA97_12845</name>
</gene>
<dbReference type="InterPro" id="IPR036390">
    <property type="entry name" value="WH_DNA-bd_sf"/>
</dbReference>
<comment type="similarity">
    <text evidence="1">Belongs to the LysR transcriptional regulatory family.</text>
</comment>
<evidence type="ECO:0000259" key="5">
    <source>
        <dbReference type="PROSITE" id="PS50931"/>
    </source>
</evidence>
<dbReference type="RefSeq" id="WP_136598954.1">
    <property type="nucleotide sequence ID" value="NZ_STGV01000004.1"/>
</dbReference>
<dbReference type="InterPro" id="IPR036388">
    <property type="entry name" value="WH-like_DNA-bd_sf"/>
</dbReference>
<dbReference type="InterPro" id="IPR000847">
    <property type="entry name" value="LysR_HTH_N"/>
</dbReference>
<dbReference type="AlphaFoldDB" id="A0A4S8NZ36"/>
<organism evidence="6 7">
    <name type="scientific">Peteryoungia ipomoeae</name>
    <dbReference type="NCBI Taxonomy" id="1210932"/>
    <lineage>
        <taxon>Bacteria</taxon>
        <taxon>Pseudomonadati</taxon>
        <taxon>Pseudomonadota</taxon>
        <taxon>Alphaproteobacteria</taxon>
        <taxon>Hyphomicrobiales</taxon>
        <taxon>Rhizobiaceae</taxon>
        <taxon>Peteryoungia</taxon>
    </lineage>
</organism>
<evidence type="ECO:0000256" key="3">
    <source>
        <dbReference type="ARBA" id="ARBA00023125"/>
    </source>
</evidence>
<feature type="domain" description="HTH lysR-type" evidence="5">
    <location>
        <begin position="9"/>
        <end position="66"/>
    </location>
</feature>
<keyword evidence="2" id="KW-0805">Transcription regulation</keyword>
<dbReference type="Pfam" id="PF00126">
    <property type="entry name" value="HTH_1"/>
    <property type="match status" value="1"/>
</dbReference>
<dbReference type="InterPro" id="IPR050950">
    <property type="entry name" value="HTH-type_LysR_regulators"/>
</dbReference>